<dbReference type="AlphaFoldDB" id="A0A8R2B6V5"/>
<evidence type="ECO:0000256" key="1">
    <source>
        <dbReference type="SAM" id="Phobius"/>
    </source>
</evidence>
<dbReference type="Proteomes" id="UP000007819">
    <property type="component" value="Chromosome X"/>
</dbReference>
<dbReference type="InterPro" id="IPR019144">
    <property type="entry name" value="Membralin"/>
</dbReference>
<dbReference type="Pfam" id="PF09746">
    <property type="entry name" value="Membralin"/>
    <property type="match status" value="1"/>
</dbReference>
<keyword evidence="1" id="KW-0812">Transmembrane</keyword>
<reference evidence="2" key="2">
    <citation type="submission" date="2022-06" db="UniProtKB">
        <authorList>
            <consortium name="EnsemblMetazoa"/>
        </authorList>
    </citation>
    <scope>IDENTIFICATION</scope>
</reference>
<keyword evidence="1" id="KW-1133">Transmembrane helix</keyword>
<protein>
    <submittedName>
        <fullName evidence="2">Uncharacterized protein</fullName>
    </submittedName>
</protein>
<evidence type="ECO:0000313" key="3">
    <source>
        <dbReference type="Proteomes" id="UP000007819"/>
    </source>
</evidence>
<feature type="transmembrane region" description="Helical" evidence="1">
    <location>
        <begin position="251"/>
        <end position="271"/>
    </location>
</feature>
<name>A0A8R2B6V5_ACYPI</name>
<organism evidence="2 3">
    <name type="scientific">Acyrthosiphon pisum</name>
    <name type="common">Pea aphid</name>
    <dbReference type="NCBI Taxonomy" id="7029"/>
    <lineage>
        <taxon>Eukaryota</taxon>
        <taxon>Metazoa</taxon>
        <taxon>Ecdysozoa</taxon>
        <taxon>Arthropoda</taxon>
        <taxon>Hexapoda</taxon>
        <taxon>Insecta</taxon>
        <taxon>Pterygota</taxon>
        <taxon>Neoptera</taxon>
        <taxon>Paraneoptera</taxon>
        <taxon>Hemiptera</taxon>
        <taxon>Sternorrhyncha</taxon>
        <taxon>Aphidomorpha</taxon>
        <taxon>Aphidoidea</taxon>
        <taxon>Aphididae</taxon>
        <taxon>Macrosiphini</taxon>
        <taxon>Acyrthosiphon</taxon>
    </lineage>
</organism>
<dbReference type="GO" id="GO:1904294">
    <property type="term" value="P:positive regulation of ERAD pathway"/>
    <property type="evidence" value="ECO:0007669"/>
    <property type="project" value="TreeGrafter"/>
</dbReference>
<keyword evidence="1" id="KW-0472">Membrane</keyword>
<keyword evidence="3" id="KW-1185">Reference proteome</keyword>
<dbReference type="EnsemblMetazoa" id="XM_008185919.1">
    <property type="protein sequence ID" value="XP_008184141.1"/>
    <property type="gene ID" value="LOC103309714"/>
</dbReference>
<dbReference type="KEGG" id="api:103309714"/>
<proteinExistence type="predicted"/>
<dbReference type="PANTHER" id="PTHR21650">
    <property type="entry name" value="MEMBRALIN/KINETOCHORE PROTEIN NUF2"/>
    <property type="match status" value="1"/>
</dbReference>
<evidence type="ECO:0000313" key="2">
    <source>
        <dbReference type="EnsemblMetazoa" id="XP_008184141.1"/>
    </source>
</evidence>
<sequence>MSTDGNDYEELVVVSPNTTNNNNNNNQELIVEEGLLFYMLYWATLEYATIIPRFLRRVIEFVFLLQPAGCFDLVKDIWPRDGVLRVEIINSFKRSVDISEKNSLLFSRFTKTYSPDSTTKTNSIRGVLGIDSILQSTRTNLSLIDDHKVKLNENYIVEYSLYEEYLILSPSDRSQYGIPVMLVALDLTNNKCYGDSVSQFYLKYFLDYDHFMLWFVNSISENKGFIRNVISGEHYNLGNISMDRMKYISSFLIMAFDLTQKCFAIAIFLGYCIGWC</sequence>
<dbReference type="GO" id="GO:0034976">
    <property type="term" value="P:response to endoplasmic reticulum stress"/>
    <property type="evidence" value="ECO:0007669"/>
    <property type="project" value="TreeGrafter"/>
</dbReference>
<dbReference type="GeneID" id="103309714"/>
<dbReference type="GO" id="GO:0005783">
    <property type="term" value="C:endoplasmic reticulum"/>
    <property type="evidence" value="ECO:0007669"/>
    <property type="project" value="TreeGrafter"/>
</dbReference>
<dbReference type="PANTHER" id="PTHR21650:SF4">
    <property type="entry name" value="MEMBRALIN"/>
    <property type="match status" value="1"/>
</dbReference>
<dbReference type="OrthoDB" id="6779347at2759"/>
<dbReference type="RefSeq" id="XP_008184141.1">
    <property type="nucleotide sequence ID" value="XM_008185919.1"/>
</dbReference>
<reference evidence="3" key="1">
    <citation type="submission" date="2010-06" db="EMBL/GenBank/DDBJ databases">
        <authorList>
            <person name="Jiang H."/>
            <person name="Abraham K."/>
            <person name="Ali S."/>
            <person name="Alsbrooks S.L."/>
            <person name="Anim B.N."/>
            <person name="Anosike U.S."/>
            <person name="Attaway T."/>
            <person name="Bandaranaike D.P."/>
            <person name="Battles P.K."/>
            <person name="Bell S.N."/>
            <person name="Bell A.V."/>
            <person name="Beltran B."/>
            <person name="Bickham C."/>
            <person name="Bustamante Y."/>
            <person name="Caleb T."/>
            <person name="Canada A."/>
            <person name="Cardenas V."/>
            <person name="Carter K."/>
            <person name="Chacko J."/>
            <person name="Chandrabose M.N."/>
            <person name="Chavez D."/>
            <person name="Chavez A."/>
            <person name="Chen L."/>
            <person name="Chu H.-S."/>
            <person name="Claassen K.J."/>
            <person name="Cockrell R."/>
            <person name="Collins M."/>
            <person name="Cooper J.A."/>
            <person name="Cree A."/>
            <person name="Curry S.M."/>
            <person name="Da Y."/>
            <person name="Dao M.D."/>
            <person name="Das B."/>
            <person name="Davila M.-L."/>
            <person name="Davy-Carroll L."/>
            <person name="Denson S."/>
            <person name="Dinh H."/>
            <person name="Ebong V.E."/>
            <person name="Edwards J.R."/>
            <person name="Egan A."/>
            <person name="El-Daye J."/>
            <person name="Escobedo L."/>
            <person name="Fernandez S."/>
            <person name="Fernando P.R."/>
            <person name="Flagg N."/>
            <person name="Forbes L.D."/>
            <person name="Fowler R.G."/>
            <person name="Fu Q."/>
            <person name="Gabisi R.A."/>
            <person name="Ganer J."/>
            <person name="Garbino Pronczuk A."/>
            <person name="Garcia R.M."/>
            <person name="Garner T."/>
            <person name="Garrett T.E."/>
            <person name="Gonzalez D.A."/>
            <person name="Hamid H."/>
            <person name="Hawkins E.S."/>
            <person name="Hirani K."/>
            <person name="Hogues M.E."/>
            <person name="Hollins B."/>
            <person name="Hsiao C.-H."/>
            <person name="Jabil R."/>
            <person name="James M.L."/>
            <person name="Jhangiani S.N."/>
            <person name="Johnson B."/>
            <person name="Johnson Q."/>
            <person name="Joshi V."/>
            <person name="Kalu J.B."/>
            <person name="Kam C."/>
            <person name="Kashfia A."/>
            <person name="Keebler J."/>
            <person name="Kisamo H."/>
            <person name="Kovar C.L."/>
            <person name="Lago L.A."/>
            <person name="Lai C.-Y."/>
            <person name="Laidlaw J."/>
            <person name="Lara F."/>
            <person name="Le T.-K."/>
            <person name="Lee S.L."/>
            <person name="Legall F.H."/>
            <person name="Lemon S.J."/>
            <person name="Lewis L.R."/>
            <person name="Li B."/>
            <person name="Liu Y."/>
            <person name="Liu Y.-S."/>
            <person name="Lopez J."/>
            <person name="Lozado R.J."/>
            <person name="Lu J."/>
            <person name="Madu R.C."/>
            <person name="Maheshwari M."/>
            <person name="Maheshwari R."/>
            <person name="Malloy K."/>
            <person name="Martinez E."/>
            <person name="Mathew T."/>
            <person name="Mercado I.C."/>
            <person name="Mercado C."/>
            <person name="Meyer B."/>
            <person name="Montgomery K."/>
            <person name="Morgan M.B."/>
            <person name="Munidasa M."/>
            <person name="Nazareth L.V."/>
            <person name="Nelson J."/>
            <person name="Ng B.M."/>
            <person name="Nguyen N.B."/>
            <person name="Nguyen P.Q."/>
            <person name="Nguyen T."/>
            <person name="Obregon M."/>
            <person name="Okwuonu G.O."/>
            <person name="Onwere C.G."/>
            <person name="Orozco G."/>
            <person name="Parra A."/>
            <person name="Patel S."/>
            <person name="Patil S."/>
            <person name="Perez A."/>
            <person name="Perez Y."/>
            <person name="Pham C."/>
            <person name="Primus E.L."/>
            <person name="Pu L.-L."/>
            <person name="Puazo M."/>
            <person name="Qin X."/>
            <person name="Quiroz J.B."/>
            <person name="Reese J."/>
            <person name="Richards S."/>
            <person name="Rives C.M."/>
            <person name="Robberts R."/>
            <person name="Ruiz S.J."/>
            <person name="Ruiz M.J."/>
            <person name="Santibanez J."/>
            <person name="Schneider B.W."/>
            <person name="Sisson I."/>
            <person name="Smith M."/>
            <person name="Sodergren E."/>
            <person name="Song X.-Z."/>
            <person name="Song B.B."/>
            <person name="Summersgill H."/>
            <person name="Thelus R."/>
            <person name="Thornton R.D."/>
            <person name="Trejos Z.Y."/>
            <person name="Usmani K."/>
            <person name="Vattathil S."/>
            <person name="Villasana D."/>
            <person name="Walker D.L."/>
            <person name="Wang S."/>
            <person name="Wang K."/>
            <person name="White C.S."/>
            <person name="Williams A.C."/>
            <person name="Williamson J."/>
            <person name="Wilson K."/>
            <person name="Woghiren I.O."/>
            <person name="Woodworth J.R."/>
            <person name="Worley K.C."/>
            <person name="Wright R.A."/>
            <person name="Wu W."/>
            <person name="Young L."/>
            <person name="Zhang L."/>
            <person name="Zhang J."/>
            <person name="Zhu Y."/>
            <person name="Muzny D.M."/>
            <person name="Weinstock G."/>
            <person name="Gibbs R.A."/>
        </authorList>
    </citation>
    <scope>NUCLEOTIDE SEQUENCE [LARGE SCALE GENOMIC DNA]</scope>
    <source>
        <strain evidence="3">LSR1</strain>
    </source>
</reference>
<accession>A0A8R2B6V5</accession>